<dbReference type="AlphaFoldDB" id="A0A9D5BBN4"/>
<reference evidence="2 3" key="1">
    <citation type="journal article" date="2022" name="Nat. Genet.">
        <title>Improved pea reference genome and pan-genome highlight genomic features and evolutionary characteristics.</title>
        <authorList>
            <person name="Yang T."/>
            <person name="Liu R."/>
            <person name="Luo Y."/>
            <person name="Hu S."/>
            <person name="Wang D."/>
            <person name="Wang C."/>
            <person name="Pandey M.K."/>
            <person name="Ge S."/>
            <person name="Xu Q."/>
            <person name="Li N."/>
            <person name="Li G."/>
            <person name="Huang Y."/>
            <person name="Saxena R.K."/>
            <person name="Ji Y."/>
            <person name="Li M."/>
            <person name="Yan X."/>
            <person name="He Y."/>
            <person name="Liu Y."/>
            <person name="Wang X."/>
            <person name="Xiang C."/>
            <person name="Varshney R.K."/>
            <person name="Ding H."/>
            <person name="Gao S."/>
            <person name="Zong X."/>
        </authorList>
    </citation>
    <scope>NUCLEOTIDE SEQUENCE [LARGE SCALE GENOMIC DNA]</scope>
    <source>
        <strain evidence="2 3">cv. Zhongwan 6</strain>
    </source>
</reference>
<evidence type="ECO:0000313" key="2">
    <source>
        <dbReference type="EMBL" id="KAI5437106.1"/>
    </source>
</evidence>
<gene>
    <name evidence="2" type="ORF">KIW84_023286</name>
</gene>
<protein>
    <submittedName>
        <fullName evidence="2">Uncharacterized protein</fullName>
    </submittedName>
</protein>
<comment type="caution">
    <text evidence="2">The sequence shown here is derived from an EMBL/GenBank/DDBJ whole genome shotgun (WGS) entry which is preliminary data.</text>
</comment>
<organism evidence="2 3">
    <name type="scientific">Pisum sativum</name>
    <name type="common">Garden pea</name>
    <name type="synonym">Lathyrus oleraceus</name>
    <dbReference type="NCBI Taxonomy" id="3888"/>
    <lineage>
        <taxon>Eukaryota</taxon>
        <taxon>Viridiplantae</taxon>
        <taxon>Streptophyta</taxon>
        <taxon>Embryophyta</taxon>
        <taxon>Tracheophyta</taxon>
        <taxon>Spermatophyta</taxon>
        <taxon>Magnoliopsida</taxon>
        <taxon>eudicotyledons</taxon>
        <taxon>Gunneridae</taxon>
        <taxon>Pentapetalae</taxon>
        <taxon>rosids</taxon>
        <taxon>fabids</taxon>
        <taxon>Fabales</taxon>
        <taxon>Fabaceae</taxon>
        <taxon>Papilionoideae</taxon>
        <taxon>50 kb inversion clade</taxon>
        <taxon>NPAAA clade</taxon>
        <taxon>Hologalegina</taxon>
        <taxon>IRL clade</taxon>
        <taxon>Fabeae</taxon>
        <taxon>Lathyrus</taxon>
    </lineage>
</organism>
<evidence type="ECO:0000313" key="3">
    <source>
        <dbReference type="Proteomes" id="UP001058974"/>
    </source>
</evidence>
<feature type="region of interest" description="Disordered" evidence="1">
    <location>
        <begin position="1"/>
        <end position="28"/>
    </location>
</feature>
<dbReference type="EMBL" id="JAMSHJ010000002">
    <property type="protein sequence ID" value="KAI5437106.1"/>
    <property type="molecule type" value="Genomic_DNA"/>
</dbReference>
<sequence>MVGPGLVTPDLGVGPLDPRSNTSNALDKPRIKEDQVEDFLVRRSRETSSLWTNLDTQERILIQKSNLSWRRDGDVNNTFFHSFVKAQHRRNFISSIFSENGLIYLVGEVKEEVRIHIYSKFLDPDHSKPNLDGIDFKSIFGIDSMLLEVDFSYVEIKEAVWESEGSKSLGPDGYNFVFIRECWHFLKEDISSFIKEFHNKAKLSKAITSSLMTLVPKYFNPSGRARKSFGFVDFEQPIGLRAW</sequence>
<accession>A0A9D5BBN4</accession>
<dbReference type="Gramene" id="Psat02G0328600-T1">
    <property type="protein sequence ID" value="KAI5437106.1"/>
    <property type="gene ID" value="KIW84_023286"/>
</dbReference>
<evidence type="ECO:0000256" key="1">
    <source>
        <dbReference type="SAM" id="MobiDB-lite"/>
    </source>
</evidence>
<proteinExistence type="predicted"/>
<keyword evidence="3" id="KW-1185">Reference proteome</keyword>
<name>A0A9D5BBN4_PEA</name>
<dbReference type="Proteomes" id="UP001058974">
    <property type="component" value="Chromosome 2"/>
</dbReference>